<evidence type="ECO:0000313" key="3">
    <source>
        <dbReference type="Proteomes" id="UP001169006"/>
    </source>
</evidence>
<gene>
    <name evidence="2" type="ORF">Q2T52_02565</name>
</gene>
<evidence type="ECO:0000256" key="1">
    <source>
        <dbReference type="SAM" id="MobiDB-lite"/>
    </source>
</evidence>
<evidence type="ECO:0000313" key="2">
    <source>
        <dbReference type="EMBL" id="MDO1580967.1"/>
    </source>
</evidence>
<dbReference type="Proteomes" id="UP001169006">
    <property type="component" value="Unassembled WGS sequence"/>
</dbReference>
<reference evidence="2" key="1">
    <citation type="journal article" date="2015" name="Int. J. Syst. Evol. Microbiol.">
        <title>Rhizobium oryzicola sp. nov., potential plant-growth-promoting endophytic bacteria isolated from rice roots.</title>
        <authorList>
            <person name="Zhang X.X."/>
            <person name="Gao J.S."/>
            <person name="Cao Y.H."/>
            <person name="Sheirdil R.A."/>
            <person name="Wang X.C."/>
            <person name="Zhang L."/>
        </authorList>
    </citation>
    <scope>NUCLEOTIDE SEQUENCE</scope>
    <source>
        <strain evidence="2">05753</strain>
    </source>
</reference>
<feature type="compositionally biased region" description="Basic and acidic residues" evidence="1">
    <location>
        <begin position="29"/>
        <end position="44"/>
    </location>
</feature>
<feature type="region of interest" description="Disordered" evidence="1">
    <location>
        <begin position="29"/>
        <end position="59"/>
    </location>
</feature>
<comment type="caution">
    <text evidence="2">The sequence shown here is derived from an EMBL/GenBank/DDBJ whole genome shotgun (WGS) entry which is preliminary data.</text>
</comment>
<dbReference type="RefSeq" id="WP_302075106.1">
    <property type="nucleotide sequence ID" value="NZ_JAUKWQ010000001.1"/>
</dbReference>
<reference evidence="2" key="2">
    <citation type="submission" date="2023-07" db="EMBL/GenBank/DDBJ databases">
        <authorList>
            <person name="Sun H."/>
        </authorList>
    </citation>
    <scope>NUCLEOTIDE SEQUENCE</scope>
    <source>
        <strain evidence="2">05753</strain>
    </source>
</reference>
<name>A0ABT8SRA7_9HYPH</name>
<protein>
    <submittedName>
        <fullName evidence="2">Uncharacterized protein</fullName>
    </submittedName>
</protein>
<accession>A0ABT8SRA7</accession>
<proteinExistence type="predicted"/>
<sequence>MTDKAPEIITLKALCAELKIDPKEARERLRDAVRDPKKYPELAKSHKPRSPWQWLKGTPPEQEARKALLTQASEEVVSRG</sequence>
<organism evidence="2 3">
    <name type="scientific">Rhizobium oryzicola</name>
    <dbReference type="NCBI Taxonomy" id="1232668"/>
    <lineage>
        <taxon>Bacteria</taxon>
        <taxon>Pseudomonadati</taxon>
        <taxon>Pseudomonadota</taxon>
        <taxon>Alphaproteobacteria</taxon>
        <taxon>Hyphomicrobiales</taxon>
        <taxon>Rhizobiaceae</taxon>
        <taxon>Rhizobium/Agrobacterium group</taxon>
        <taxon>Rhizobium</taxon>
    </lineage>
</organism>
<keyword evidence="3" id="KW-1185">Reference proteome</keyword>
<dbReference type="EMBL" id="JAUKWQ010000001">
    <property type="protein sequence ID" value="MDO1580967.1"/>
    <property type="molecule type" value="Genomic_DNA"/>
</dbReference>